<feature type="transmembrane region" description="Helical" evidence="1">
    <location>
        <begin position="61"/>
        <end position="83"/>
    </location>
</feature>
<accession>A0ABN2XR15</accession>
<protein>
    <recommendedName>
        <fullName evidence="4">AI-2E family transporter</fullName>
    </recommendedName>
</protein>
<proteinExistence type="predicted"/>
<dbReference type="EMBL" id="BAAAPF010000026">
    <property type="protein sequence ID" value="GAA2115244.1"/>
    <property type="molecule type" value="Genomic_DNA"/>
</dbReference>
<reference evidence="2 3" key="1">
    <citation type="journal article" date="2019" name="Int. J. Syst. Evol. Microbiol.">
        <title>The Global Catalogue of Microorganisms (GCM) 10K type strain sequencing project: providing services to taxonomists for standard genome sequencing and annotation.</title>
        <authorList>
            <consortium name="The Broad Institute Genomics Platform"/>
            <consortium name="The Broad Institute Genome Sequencing Center for Infectious Disease"/>
            <person name="Wu L."/>
            <person name="Ma J."/>
        </authorList>
    </citation>
    <scope>NUCLEOTIDE SEQUENCE [LARGE SCALE GENOMIC DNA]</scope>
    <source>
        <strain evidence="2 3">JCM 15481</strain>
    </source>
</reference>
<keyword evidence="3" id="KW-1185">Reference proteome</keyword>
<comment type="caution">
    <text evidence="2">The sequence shown here is derived from an EMBL/GenBank/DDBJ whole genome shotgun (WGS) entry which is preliminary data.</text>
</comment>
<sequence length="84" mass="9030">MPVQSRAQAVKRSYWITFLSVFAVAVVLSPFAVVYELVLGTVGLLISYPFFHAGSRLARRMVVVFAAIATGSLPYLALAVIVAA</sequence>
<keyword evidence="1" id="KW-1133">Transmembrane helix</keyword>
<feature type="transmembrane region" description="Helical" evidence="1">
    <location>
        <begin position="12"/>
        <end position="31"/>
    </location>
</feature>
<dbReference type="Proteomes" id="UP001500443">
    <property type="component" value="Unassembled WGS sequence"/>
</dbReference>
<keyword evidence="1" id="KW-0472">Membrane</keyword>
<gene>
    <name evidence="2" type="ORF">GCM10009802_15150</name>
</gene>
<evidence type="ECO:0008006" key="4">
    <source>
        <dbReference type="Google" id="ProtNLM"/>
    </source>
</evidence>
<evidence type="ECO:0000256" key="1">
    <source>
        <dbReference type="SAM" id="Phobius"/>
    </source>
</evidence>
<name>A0ABN2XR15_9ACTN</name>
<organism evidence="2 3">
    <name type="scientific">Streptomyces synnematoformans</name>
    <dbReference type="NCBI Taxonomy" id="415721"/>
    <lineage>
        <taxon>Bacteria</taxon>
        <taxon>Bacillati</taxon>
        <taxon>Actinomycetota</taxon>
        <taxon>Actinomycetes</taxon>
        <taxon>Kitasatosporales</taxon>
        <taxon>Streptomycetaceae</taxon>
        <taxon>Streptomyces</taxon>
    </lineage>
</organism>
<keyword evidence="1" id="KW-0812">Transmembrane</keyword>
<evidence type="ECO:0000313" key="3">
    <source>
        <dbReference type="Proteomes" id="UP001500443"/>
    </source>
</evidence>
<evidence type="ECO:0000313" key="2">
    <source>
        <dbReference type="EMBL" id="GAA2115244.1"/>
    </source>
</evidence>